<organism evidence="2 3">
    <name type="scientific">Jeongeupia chitinilytica</name>
    <dbReference type="NCBI Taxonomy" id="1041641"/>
    <lineage>
        <taxon>Bacteria</taxon>
        <taxon>Pseudomonadati</taxon>
        <taxon>Pseudomonadota</taxon>
        <taxon>Betaproteobacteria</taxon>
        <taxon>Neisseriales</taxon>
        <taxon>Chitinibacteraceae</taxon>
        <taxon>Jeongeupia</taxon>
    </lineage>
</organism>
<dbReference type="Gene3D" id="3.40.50.10610">
    <property type="entry name" value="ABC-type transport auxiliary lipoprotein component"/>
    <property type="match status" value="1"/>
</dbReference>
<dbReference type="PROSITE" id="PS51257">
    <property type="entry name" value="PROKAR_LIPOPROTEIN"/>
    <property type="match status" value="1"/>
</dbReference>
<evidence type="ECO:0000313" key="3">
    <source>
        <dbReference type="Proteomes" id="UP000604737"/>
    </source>
</evidence>
<evidence type="ECO:0000313" key="2">
    <source>
        <dbReference type="EMBL" id="GHD64118.1"/>
    </source>
</evidence>
<dbReference type="EMBL" id="BMYO01000006">
    <property type="protein sequence ID" value="GHD64118.1"/>
    <property type="molecule type" value="Genomic_DNA"/>
</dbReference>
<feature type="chain" id="PRO_5045904793" evidence="1">
    <location>
        <begin position="26"/>
        <end position="187"/>
    </location>
</feature>
<dbReference type="Proteomes" id="UP000604737">
    <property type="component" value="Unassembled WGS sequence"/>
</dbReference>
<proteinExistence type="predicted"/>
<keyword evidence="1" id="KW-0732">Signal</keyword>
<reference evidence="3" key="1">
    <citation type="journal article" date="2019" name="Int. J. Syst. Evol. Microbiol.">
        <title>The Global Catalogue of Microorganisms (GCM) 10K type strain sequencing project: providing services to taxonomists for standard genome sequencing and annotation.</title>
        <authorList>
            <consortium name="The Broad Institute Genomics Platform"/>
            <consortium name="The Broad Institute Genome Sequencing Center for Infectious Disease"/>
            <person name="Wu L."/>
            <person name="Ma J."/>
        </authorList>
    </citation>
    <scope>NUCLEOTIDE SEQUENCE [LARGE SCALE GENOMIC DNA]</scope>
    <source>
        <strain evidence="3">KCTC 23701</strain>
    </source>
</reference>
<protein>
    <submittedName>
        <fullName evidence="2">Pellicle/biofilm biosynthesis outer membrane protein PelC</fullName>
    </submittedName>
</protein>
<feature type="signal peptide" evidence="1">
    <location>
        <begin position="1"/>
        <end position="25"/>
    </location>
</feature>
<accession>A0ABQ3H0A9</accession>
<comment type="caution">
    <text evidence="2">The sequence shown here is derived from an EMBL/GenBank/DDBJ whole genome shotgun (WGS) entry which is preliminary data.</text>
</comment>
<evidence type="ECO:0000256" key="1">
    <source>
        <dbReference type="SAM" id="SignalP"/>
    </source>
</evidence>
<keyword evidence="3" id="KW-1185">Reference proteome</keyword>
<name>A0ABQ3H0A9_9NEIS</name>
<gene>
    <name evidence="2" type="primary">pelC</name>
    <name evidence="2" type="ORF">GCM10007350_22480</name>
</gene>
<sequence length="187" mass="19979">MQKPITPLFGRLAALCLLLALSACAVVDVSKSAPLPAKAQWALLPVINHTETPLAGLRAESILQPLLHQRGIADLRPYPTSLSKETMLAPDERATLDAARNWAKAEGLRYAIGGSVDEWRYKVGIDGEPAVGLSLTVWDLQTGQVVWSGVGGKSGFSRESLAAVAQKLMRDIVNGLPLSENTGAETR</sequence>
<dbReference type="RefSeq" id="WP_189460862.1">
    <property type="nucleotide sequence ID" value="NZ_BMYO01000006.1"/>
</dbReference>